<reference evidence="1 2" key="1">
    <citation type="submission" date="2013-05" db="EMBL/GenBank/DDBJ databases">
        <title>Draft genome of the parasitic nematode Anyclostoma ceylanicum.</title>
        <authorList>
            <person name="Mitreva M."/>
        </authorList>
    </citation>
    <scope>NUCLEOTIDE SEQUENCE [LARGE SCALE GENOMIC DNA]</scope>
</reference>
<protein>
    <submittedName>
        <fullName evidence="1">Uncharacterized protein</fullName>
    </submittedName>
</protein>
<proteinExistence type="predicted"/>
<keyword evidence="2" id="KW-1185">Reference proteome</keyword>
<sequence>MYRSDTAGFLAARRGLGVASTKAEDIFKQQESIINIIGRTSGHCSTRRLTVERIEEWRFEWRAGYARGFECRHNASGLLAIQTGSSFHKYIMFQCSQLLPLLRTSMVAQEKPLRTLTKLYHAQLRSVQKGIDLARVQVIPAKNGLDPARKVQEPTCLAITCTDEERCFCNPGYVLQNKDDPSQGCVLPEECPCAV</sequence>
<name>A0A0D6LPQ1_9BILA</name>
<dbReference type="Gene3D" id="2.10.25.10">
    <property type="entry name" value="Laminin"/>
    <property type="match status" value="1"/>
</dbReference>
<dbReference type="CDD" id="cd19941">
    <property type="entry name" value="TIL"/>
    <property type="match status" value="1"/>
</dbReference>
<dbReference type="Proteomes" id="UP000054495">
    <property type="component" value="Unassembled WGS sequence"/>
</dbReference>
<evidence type="ECO:0000313" key="2">
    <source>
        <dbReference type="Proteomes" id="UP000054495"/>
    </source>
</evidence>
<organism evidence="1 2">
    <name type="scientific">Ancylostoma ceylanicum</name>
    <dbReference type="NCBI Taxonomy" id="53326"/>
    <lineage>
        <taxon>Eukaryota</taxon>
        <taxon>Metazoa</taxon>
        <taxon>Ecdysozoa</taxon>
        <taxon>Nematoda</taxon>
        <taxon>Chromadorea</taxon>
        <taxon>Rhabditida</taxon>
        <taxon>Rhabditina</taxon>
        <taxon>Rhabditomorpha</taxon>
        <taxon>Strongyloidea</taxon>
        <taxon>Ancylostomatidae</taxon>
        <taxon>Ancylostomatinae</taxon>
        <taxon>Ancylostoma</taxon>
    </lineage>
</organism>
<dbReference type="EMBL" id="KE124969">
    <property type="protein sequence ID" value="EPB73834.1"/>
    <property type="molecule type" value="Genomic_DNA"/>
</dbReference>
<evidence type="ECO:0000313" key="1">
    <source>
        <dbReference type="EMBL" id="EPB73834.1"/>
    </source>
</evidence>
<accession>A0A0D6LPQ1</accession>
<gene>
    <name evidence="1" type="ORF">ANCCEY_07085</name>
</gene>
<dbReference type="AlphaFoldDB" id="A0A0D6LPQ1"/>